<name>A0A5K7YXL2_9BACT</name>
<evidence type="ECO:0000313" key="1">
    <source>
        <dbReference type="EMBL" id="BBO73348.1"/>
    </source>
</evidence>
<proteinExistence type="predicted"/>
<reference evidence="1 2" key="1">
    <citation type="submission" date="2019-11" db="EMBL/GenBank/DDBJ databases">
        <title>Comparative genomics of hydrocarbon-degrading Desulfosarcina strains.</title>
        <authorList>
            <person name="Watanabe M."/>
            <person name="Kojima H."/>
            <person name="Fukui M."/>
        </authorList>
    </citation>
    <scope>NUCLEOTIDE SEQUENCE [LARGE SCALE GENOMIC DNA]</scope>
    <source>
        <strain evidence="1 2">PP31</strain>
    </source>
</reference>
<organism evidence="1 2">
    <name type="scientific">Desulfosarcina widdelii</name>
    <dbReference type="NCBI Taxonomy" id="947919"/>
    <lineage>
        <taxon>Bacteria</taxon>
        <taxon>Pseudomonadati</taxon>
        <taxon>Thermodesulfobacteriota</taxon>
        <taxon>Desulfobacteria</taxon>
        <taxon>Desulfobacterales</taxon>
        <taxon>Desulfosarcinaceae</taxon>
        <taxon>Desulfosarcina</taxon>
    </lineage>
</organism>
<evidence type="ECO:0000313" key="2">
    <source>
        <dbReference type="Proteomes" id="UP000427769"/>
    </source>
</evidence>
<dbReference type="AlphaFoldDB" id="A0A5K7YXL2"/>
<dbReference type="Proteomes" id="UP000427769">
    <property type="component" value="Chromosome"/>
</dbReference>
<dbReference type="EMBL" id="AP021875">
    <property type="protein sequence ID" value="BBO73348.1"/>
    <property type="molecule type" value="Genomic_DNA"/>
</dbReference>
<keyword evidence="2" id="KW-1185">Reference proteome</keyword>
<accession>A0A5K7YXL2</accession>
<gene>
    <name evidence="1" type="ORF">DSCW_07650</name>
</gene>
<protein>
    <submittedName>
        <fullName evidence="1">Uncharacterized protein</fullName>
    </submittedName>
</protein>
<dbReference type="KEGG" id="dwd:DSCW_07650"/>
<sequence>MDVIIVLAHLEVLLLTLEDMKNGHLEVLFLTLEMHVFGVIFDTEVCFFCSSRFFFVS</sequence>